<protein>
    <recommendedName>
        <fullName evidence="4">ODAD1 central coiled coil region domain-containing protein</fullName>
    </recommendedName>
</protein>
<sequence length="1095" mass="119264">MPDSSFEAYRLLWCFQALASAAIGGRYDATGLAHASLIAVVAATPSRPLWAAAAAVRVGATVSKVPAVWDSMYWQLMTDAALLWCLATSQPFSRLQATVRAQMAVFYAASAFWKLNTSFLDPRTSCASVFAAQHAALYAPAAAPWAVAVAPAATLAVEALVALALAAAPRAGGALALAFHGAICATPPPNNVATFALSVAPQLALFAPRVDAALVRPATAAAAAAAVATLRGATGPLAPQRWASVAYVALLGPILRALRRRGGDAPARPNRVFVAAALVYASTPCLGVLELGAPNMYANLRSHGGGGNHLLLPTGLLPDFFRDAAGSVFFGGEVVVEATTSASMRDAYPGDLTSTLEPPGVVDLLGAAGAPTRFFNAAKRRVLGFDGVAPADRAFAPFAVPALELRRAIADARGTGAFELTYARGDRRVAVSFDRGGAVARCRVAERGRRRDCADDEVALLPPPPYWARKLLLYLPYPVLDGDGGESSSGTYQRRKFVSKGKPGASRLKHVKLSTVQQALEDDSTAVETLKRDVADFQHLELETSRRYLVSLQKTYDKLRSEADAREGQQKAYQEELVTLDRLCTEARTKQTHPNQAVAQLKHEIEREEKDVKDALVQKDVFTHMIKRLSDDMLAVRQSGFGIKEQLATVEREIAACTLQLQSAKQESKHEEVKLAKLEKQVKSRRKMQEARLAGIQKVIAERSSLVEKQEERMRMREAVMARSKFDLGAQEEQRLKRMHVIRKVYSSMLEKKITAEEESLGALETTFQKIKIVTGLSDVDEIVQKFKDRTHKTHQLHQLAEDVRERIDTLREENSRLKEQLLNMRSNNEAIAGNREIYQEMDTFNKGLGKALRQCEEAKDRKVRSKVTLEQLKLAVARFRSKIEGKFFPTPSNEQLPEYLRELDSKLTVKMKAVSEALALEDTNGSVSPSGQGPQGTYGAAAVGGEAGLKPGSEVLLPFGKLQSEKLQKMLYHKLMLTNPDQGPRNVRVRARPCLQDLERYTQRKLMTGGLEDRFDLEDDVSEFAYPTQGGGGGGGAPAAAVGEDEGLEGVAAASKEDELREPVVDRDTVKRLSNLIITRENPKKGGGKKKRDE</sequence>
<feature type="compositionally biased region" description="Basic and acidic residues" evidence="3">
    <location>
        <begin position="1056"/>
        <end position="1072"/>
    </location>
</feature>
<dbReference type="GO" id="GO:0003341">
    <property type="term" value="P:cilium movement"/>
    <property type="evidence" value="ECO:0007669"/>
    <property type="project" value="InterPro"/>
</dbReference>
<feature type="domain" description="ODAD1 central coiled coil region" evidence="4">
    <location>
        <begin position="746"/>
        <end position="885"/>
    </location>
</feature>
<evidence type="ECO:0000313" key="6">
    <source>
        <dbReference type="Proteomes" id="UP000002729"/>
    </source>
</evidence>
<evidence type="ECO:0000256" key="2">
    <source>
        <dbReference type="SAM" id="Coils"/>
    </source>
</evidence>
<dbReference type="RefSeq" id="XP_009035890.1">
    <property type="nucleotide sequence ID" value="XM_009037642.1"/>
</dbReference>
<organism evidence="6">
    <name type="scientific">Aureococcus anophagefferens</name>
    <name type="common">Harmful bloom alga</name>
    <dbReference type="NCBI Taxonomy" id="44056"/>
    <lineage>
        <taxon>Eukaryota</taxon>
        <taxon>Sar</taxon>
        <taxon>Stramenopiles</taxon>
        <taxon>Ochrophyta</taxon>
        <taxon>Pelagophyceae</taxon>
        <taxon>Pelagomonadales</taxon>
        <taxon>Pelagomonadaceae</taxon>
        <taxon>Aureococcus</taxon>
    </lineage>
</organism>
<evidence type="ECO:0000256" key="3">
    <source>
        <dbReference type="SAM" id="MobiDB-lite"/>
    </source>
</evidence>
<evidence type="ECO:0000259" key="4">
    <source>
        <dbReference type="Pfam" id="PF21773"/>
    </source>
</evidence>
<dbReference type="eggNOG" id="ENOG502QV5N">
    <property type="taxonomic scope" value="Eukaryota"/>
</dbReference>
<keyword evidence="6" id="KW-1185">Reference proteome</keyword>
<dbReference type="OrthoDB" id="10255247at2759"/>
<dbReference type="GO" id="GO:0036158">
    <property type="term" value="P:outer dynein arm assembly"/>
    <property type="evidence" value="ECO:0007669"/>
    <property type="project" value="InterPro"/>
</dbReference>
<proteinExistence type="predicted"/>
<dbReference type="PANTHER" id="PTHR46518:SF1">
    <property type="entry name" value="OUTER DYNEIN ARM-DOCKING COMPLEX SUBUNIT 3"/>
    <property type="match status" value="1"/>
</dbReference>
<dbReference type="InParanoid" id="F0Y554"/>
<keyword evidence="1 2" id="KW-0175">Coiled coil</keyword>
<dbReference type="PANTHER" id="PTHR46518">
    <property type="entry name" value="COILED-COIL DOMAIN-CONTAINING PROTEIN 151"/>
    <property type="match status" value="1"/>
</dbReference>
<dbReference type="GO" id="GO:0036064">
    <property type="term" value="C:ciliary basal body"/>
    <property type="evidence" value="ECO:0007669"/>
    <property type="project" value="TreeGrafter"/>
</dbReference>
<evidence type="ECO:0000256" key="1">
    <source>
        <dbReference type="ARBA" id="ARBA00023054"/>
    </source>
</evidence>
<feature type="region of interest" description="Disordered" evidence="3">
    <location>
        <begin position="1028"/>
        <end position="1095"/>
    </location>
</feature>
<evidence type="ECO:0000313" key="5">
    <source>
        <dbReference type="EMBL" id="EGB09860.1"/>
    </source>
</evidence>
<dbReference type="GO" id="GO:0035253">
    <property type="term" value="C:ciliary rootlet"/>
    <property type="evidence" value="ECO:0007669"/>
    <property type="project" value="TreeGrafter"/>
</dbReference>
<dbReference type="Pfam" id="PF21773">
    <property type="entry name" value="ODAD1_CC"/>
    <property type="match status" value="1"/>
</dbReference>
<accession>F0Y554</accession>
<dbReference type="GeneID" id="20228155"/>
<dbReference type="KEGG" id="aaf:AURANDRAFT_71297"/>
<dbReference type="InterPro" id="IPR033192">
    <property type="entry name" value="ODAD3"/>
</dbReference>
<dbReference type="EMBL" id="GL833125">
    <property type="protein sequence ID" value="EGB09860.1"/>
    <property type="molecule type" value="Genomic_DNA"/>
</dbReference>
<feature type="coiled-coil region" evidence="2">
    <location>
        <begin position="794"/>
        <end position="828"/>
    </location>
</feature>
<dbReference type="InterPro" id="IPR049258">
    <property type="entry name" value="ODAD1_CC"/>
</dbReference>
<feature type="coiled-coil region" evidence="2">
    <location>
        <begin position="556"/>
        <end position="618"/>
    </location>
</feature>
<name>F0Y554_AURAN</name>
<dbReference type="GO" id="GO:0097542">
    <property type="term" value="C:ciliary tip"/>
    <property type="evidence" value="ECO:0007669"/>
    <property type="project" value="TreeGrafter"/>
</dbReference>
<dbReference type="Proteomes" id="UP000002729">
    <property type="component" value="Unassembled WGS sequence"/>
</dbReference>
<feature type="coiled-coil region" evidence="2">
    <location>
        <begin position="647"/>
        <end position="681"/>
    </location>
</feature>
<dbReference type="AlphaFoldDB" id="F0Y554"/>
<gene>
    <name evidence="5" type="ORF">AURANDRAFT_71297</name>
</gene>
<reference evidence="5 6" key="1">
    <citation type="journal article" date="2011" name="Proc. Natl. Acad. Sci. U.S.A.">
        <title>Niche of harmful alga Aureococcus anophagefferens revealed through ecogenomics.</title>
        <authorList>
            <person name="Gobler C.J."/>
            <person name="Berry D.L."/>
            <person name="Dyhrman S.T."/>
            <person name="Wilhelm S.W."/>
            <person name="Salamov A."/>
            <person name="Lobanov A.V."/>
            <person name="Zhang Y."/>
            <person name="Collier J.L."/>
            <person name="Wurch L.L."/>
            <person name="Kustka A.B."/>
            <person name="Dill B.D."/>
            <person name="Shah M."/>
            <person name="VerBerkmoes N.C."/>
            <person name="Kuo A."/>
            <person name="Terry A."/>
            <person name="Pangilinan J."/>
            <person name="Lindquist E.A."/>
            <person name="Lucas S."/>
            <person name="Paulsen I.T."/>
            <person name="Hattenrath-Lehmann T.K."/>
            <person name="Talmage S.C."/>
            <person name="Walker E.A."/>
            <person name="Koch F."/>
            <person name="Burson A.M."/>
            <person name="Marcoval M.A."/>
            <person name="Tang Y.Z."/>
            <person name="Lecleir G.R."/>
            <person name="Coyne K.J."/>
            <person name="Berg G.M."/>
            <person name="Bertrand E.M."/>
            <person name="Saito M.A."/>
            <person name="Gladyshev V.N."/>
            <person name="Grigoriev I.V."/>
        </authorList>
    </citation>
    <scope>NUCLEOTIDE SEQUENCE [LARGE SCALE GENOMIC DNA]</scope>
    <source>
        <strain evidence="6">CCMP 1984</strain>
    </source>
</reference>